<keyword evidence="4" id="KW-0479">Metal-binding</keyword>
<dbReference type="Gene3D" id="3.40.50.2300">
    <property type="match status" value="2"/>
</dbReference>
<evidence type="ECO:0000256" key="9">
    <source>
        <dbReference type="ARBA" id="ARBA00034344"/>
    </source>
</evidence>
<reference evidence="13" key="1">
    <citation type="submission" date="2022-01" db="EMBL/GenBank/DDBJ databases">
        <title>Novel bile acid biosynthetic pathways are enriched in the microbiome of centenarians.</title>
        <authorList>
            <person name="Sato Y."/>
            <person name="Atarashi K."/>
            <person name="Plichta R.D."/>
            <person name="Arai Y."/>
            <person name="Sasajima S."/>
            <person name="Kearney M.S."/>
            <person name="Suda W."/>
            <person name="Takeshita K."/>
            <person name="Sasaki T."/>
            <person name="Okamoto S."/>
            <person name="Skelly N.A."/>
            <person name="Okamura Y."/>
            <person name="Vlamakis H."/>
            <person name="Li Y."/>
            <person name="Tanoue T."/>
            <person name="Takei H."/>
            <person name="Nittono H."/>
            <person name="Narushima S."/>
            <person name="Irie J."/>
            <person name="Itoh H."/>
            <person name="Moriya K."/>
            <person name="Sugiura Y."/>
            <person name="Suematsu M."/>
            <person name="Moritoki N."/>
            <person name="Shibata S."/>
            <person name="Littman R.D."/>
            <person name="Fischbach A.M."/>
            <person name="Uwamino Y."/>
            <person name="Inoue T."/>
            <person name="Honda A."/>
            <person name="Hattori M."/>
            <person name="Murai T."/>
            <person name="Xavier J.R."/>
            <person name="Hirose N."/>
            <person name="Honda K."/>
        </authorList>
    </citation>
    <scope>NUCLEOTIDE SEQUENCE</scope>
    <source>
        <strain evidence="13">CE91-St55</strain>
    </source>
</reference>
<protein>
    <recommendedName>
        <fullName evidence="9">D-galactose/methyl-galactoside binding periplasmic protein MglB</fullName>
    </recommendedName>
</protein>
<dbReference type="AlphaFoldDB" id="A0AA37JL68"/>
<comment type="subunit">
    <text evidence="8">The ABC transporter complex is composed of one ATP-binding protein (MglA), two transmembrane proteins (MglC) and a solute-binding protein (MglB).</text>
</comment>
<keyword evidence="6" id="KW-0574">Periplasm</keyword>
<dbReference type="CDD" id="cd01539">
    <property type="entry name" value="PBP1_GGBP"/>
    <property type="match status" value="1"/>
</dbReference>
<dbReference type="InterPro" id="IPR044085">
    <property type="entry name" value="MglB-like_PBP1"/>
</dbReference>
<dbReference type="PROSITE" id="PS51257">
    <property type="entry name" value="PROKAR_LIPOPROTEIN"/>
    <property type="match status" value="1"/>
</dbReference>
<proteinExistence type="predicted"/>
<evidence type="ECO:0000256" key="6">
    <source>
        <dbReference type="ARBA" id="ARBA00022764"/>
    </source>
</evidence>
<feature type="region of interest" description="Disordered" evidence="10">
    <location>
        <begin position="33"/>
        <end position="54"/>
    </location>
</feature>
<keyword evidence="3" id="KW-0762">Sugar transport</keyword>
<comment type="subcellular location">
    <subcellularLocation>
        <location evidence="1">Cell envelope</location>
    </subcellularLocation>
</comment>
<evidence type="ECO:0000313" key="13">
    <source>
        <dbReference type="EMBL" id="GKH03048.1"/>
    </source>
</evidence>
<comment type="caution">
    <text evidence="13">The sequence shown here is derived from an EMBL/GenBank/DDBJ whole genome shotgun (WGS) entry which is preliminary data.</text>
</comment>
<keyword evidence="5 11" id="KW-0732">Signal</keyword>
<dbReference type="EMBL" id="BQNJ01000002">
    <property type="protein sequence ID" value="GKH03048.1"/>
    <property type="molecule type" value="Genomic_DNA"/>
</dbReference>
<evidence type="ECO:0000256" key="8">
    <source>
        <dbReference type="ARBA" id="ARBA00034323"/>
    </source>
</evidence>
<keyword evidence="7" id="KW-0106">Calcium</keyword>
<name>A0AA37JL68_9FIRM</name>
<dbReference type="PANTHER" id="PTHR30036:SF2">
    <property type="entry name" value="D-GALACTOSE_METHYL-GALACTOSIDE BINDING PERIPLASMIC PROTEIN MGLB"/>
    <property type="match status" value="1"/>
</dbReference>
<sequence length="357" mass="39470">MKKRECRIFSIALLLALAVCFLAACVSGQDGTQESTEAAKGETESTEDSGGSTEAAEKKLRIGVTIYRYDDNFMKLYREELRQYLEETYQAEVVVRNARGEQEEQISQVNDFIEAGYDGIIVNLVDTDHAGVIADSCHKAGIPLVFINREPKADEQARWKAEKMAVSCIGTDSKQAGTYQGDIILETDTRGDLNRDGIVSYVMIMGEKDNEDSVSRTEYSIKALEAGGMKTEKLYSGYAGWNKEEGRKLAEKALALYGRRIEVIFCNNDAMANGAWEAIDAAGRKTGKDIYLVGVDALEETVQYIKEGKVTGTVLNDHTGQSHTAADVLMKMIHGDEAETRYLVDYVKISTISTLQK</sequence>
<feature type="domain" description="Periplasmic binding protein" evidence="12">
    <location>
        <begin position="62"/>
        <end position="336"/>
    </location>
</feature>
<evidence type="ECO:0000256" key="5">
    <source>
        <dbReference type="ARBA" id="ARBA00022729"/>
    </source>
</evidence>
<gene>
    <name evidence="13" type="primary">mglB_4</name>
    <name evidence="13" type="ORF">CE91St55_50290</name>
</gene>
<organism evidence="13 14">
    <name type="scientific">Hungatella hathewayi</name>
    <dbReference type="NCBI Taxonomy" id="154046"/>
    <lineage>
        <taxon>Bacteria</taxon>
        <taxon>Bacillati</taxon>
        <taxon>Bacillota</taxon>
        <taxon>Clostridia</taxon>
        <taxon>Lachnospirales</taxon>
        <taxon>Lachnospiraceae</taxon>
        <taxon>Hungatella</taxon>
    </lineage>
</organism>
<feature type="chain" id="PRO_5041228863" description="D-galactose/methyl-galactoside binding periplasmic protein MglB" evidence="11">
    <location>
        <begin position="29"/>
        <end position="357"/>
    </location>
</feature>
<evidence type="ECO:0000256" key="10">
    <source>
        <dbReference type="SAM" id="MobiDB-lite"/>
    </source>
</evidence>
<evidence type="ECO:0000259" key="12">
    <source>
        <dbReference type="Pfam" id="PF13407"/>
    </source>
</evidence>
<evidence type="ECO:0000256" key="3">
    <source>
        <dbReference type="ARBA" id="ARBA00022597"/>
    </source>
</evidence>
<evidence type="ECO:0000256" key="11">
    <source>
        <dbReference type="SAM" id="SignalP"/>
    </source>
</evidence>
<dbReference type="GO" id="GO:0046872">
    <property type="term" value="F:metal ion binding"/>
    <property type="evidence" value="ECO:0007669"/>
    <property type="project" value="UniProtKB-KW"/>
</dbReference>
<dbReference type="RefSeq" id="WP_118040003.1">
    <property type="nucleotide sequence ID" value="NZ_BQNJ01000002.1"/>
</dbReference>
<dbReference type="Pfam" id="PF13407">
    <property type="entry name" value="Peripla_BP_4"/>
    <property type="match status" value="1"/>
</dbReference>
<evidence type="ECO:0000256" key="7">
    <source>
        <dbReference type="ARBA" id="ARBA00022837"/>
    </source>
</evidence>
<dbReference type="SUPFAM" id="SSF53822">
    <property type="entry name" value="Periplasmic binding protein-like I"/>
    <property type="match status" value="1"/>
</dbReference>
<dbReference type="Proteomes" id="UP001055091">
    <property type="component" value="Unassembled WGS sequence"/>
</dbReference>
<evidence type="ECO:0000256" key="2">
    <source>
        <dbReference type="ARBA" id="ARBA00022448"/>
    </source>
</evidence>
<accession>A0AA37JL68</accession>
<keyword evidence="2" id="KW-0813">Transport</keyword>
<dbReference type="InterPro" id="IPR050555">
    <property type="entry name" value="Bact_Solute-Bind_Prot2"/>
</dbReference>
<dbReference type="PANTHER" id="PTHR30036">
    <property type="entry name" value="D-XYLOSE-BINDING PERIPLASMIC PROTEIN"/>
    <property type="match status" value="1"/>
</dbReference>
<dbReference type="InterPro" id="IPR028082">
    <property type="entry name" value="Peripla_BP_I"/>
</dbReference>
<evidence type="ECO:0000313" key="14">
    <source>
        <dbReference type="Proteomes" id="UP001055091"/>
    </source>
</evidence>
<dbReference type="GO" id="GO:0030288">
    <property type="term" value="C:outer membrane-bounded periplasmic space"/>
    <property type="evidence" value="ECO:0007669"/>
    <property type="project" value="TreeGrafter"/>
</dbReference>
<dbReference type="InterPro" id="IPR025997">
    <property type="entry name" value="SBP_2_dom"/>
</dbReference>
<dbReference type="GO" id="GO:0030246">
    <property type="term" value="F:carbohydrate binding"/>
    <property type="evidence" value="ECO:0007669"/>
    <property type="project" value="InterPro"/>
</dbReference>
<feature type="signal peptide" evidence="11">
    <location>
        <begin position="1"/>
        <end position="28"/>
    </location>
</feature>
<evidence type="ECO:0000256" key="1">
    <source>
        <dbReference type="ARBA" id="ARBA00004196"/>
    </source>
</evidence>
<evidence type="ECO:0000256" key="4">
    <source>
        <dbReference type="ARBA" id="ARBA00022723"/>
    </source>
</evidence>